<evidence type="ECO:0000259" key="4">
    <source>
        <dbReference type="Pfam" id="PF02678"/>
    </source>
</evidence>
<dbReference type="InterPro" id="IPR012093">
    <property type="entry name" value="Pirin"/>
</dbReference>
<dbReference type="InterPro" id="IPR014710">
    <property type="entry name" value="RmlC-like_jellyroll"/>
</dbReference>
<reference evidence="6 7" key="1">
    <citation type="journal article" date="2006" name="Int. J. Syst. Evol. Microbiol.">
        <title>Myroides pelagicus sp. nov., isolated from seawater in Thailand.</title>
        <authorList>
            <person name="Yoon J."/>
            <person name="Maneerat S."/>
            <person name="Kawai F."/>
            <person name="Yokota A."/>
        </authorList>
    </citation>
    <scope>NUCLEOTIDE SEQUENCE [LARGE SCALE GENOMIC DNA]</scope>
    <source>
        <strain evidence="6 7">SM1T</strain>
    </source>
</reference>
<dbReference type="PANTHER" id="PTHR13903">
    <property type="entry name" value="PIRIN-RELATED"/>
    <property type="match status" value="1"/>
</dbReference>
<comment type="cofactor">
    <cofactor evidence="2">
        <name>Fe cation</name>
        <dbReference type="ChEBI" id="CHEBI:24875"/>
    </cofactor>
    <text evidence="2">Binds 1 Fe cation per subunit.</text>
</comment>
<name>A0A7K1GNG6_9FLAO</name>
<dbReference type="GO" id="GO:0046872">
    <property type="term" value="F:metal ion binding"/>
    <property type="evidence" value="ECO:0007669"/>
    <property type="project" value="UniProtKB-KW"/>
</dbReference>
<protein>
    <submittedName>
        <fullName evidence="6">Pirin family protein</fullName>
    </submittedName>
</protein>
<feature type="domain" description="Pirin C-terminal" evidence="5">
    <location>
        <begin position="180"/>
        <end position="274"/>
    </location>
</feature>
<dbReference type="EMBL" id="WMJY01000026">
    <property type="protein sequence ID" value="MTH30427.1"/>
    <property type="molecule type" value="Genomic_DNA"/>
</dbReference>
<dbReference type="InterPro" id="IPR011051">
    <property type="entry name" value="RmlC_Cupin_sf"/>
</dbReference>
<dbReference type="Gene3D" id="2.60.120.10">
    <property type="entry name" value="Jelly Rolls"/>
    <property type="match status" value="2"/>
</dbReference>
<evidence type="ECO:0000259" key="5">
    <source>
        <dbReference type="Pfam" id="PF05726"/>
    </source>
</evidence>
<comment type="caution">
    <text evidence="6">The sequence shown here is derived from an EMBL/GenBank/DDBJ whole genome shotgun (WGS) entry which is preliminary data.</text>
</comment>
<evidence type="ECO:0000313" key="7">
    <source>
        <dbReference type="Proteomes" id="UP000488936"/>
    </source>
</evidence>
<dbReference type="InterPro" id="IPR008778">
    <property type="entry name" value="Pirin_C_dom"/>
</dbReference>
<feature type="binding site" evidence="2">
    <location>
        <position position="57"/>
    </location>
    <ligand>
        <name>Fe cation</name>
        <dbReference type="ChEBI" id="CHEBI:24875"/>
    </ligand>
</feature>
<keyword evidence="7" id="KW-1185">Reference proteome</keyword>
<dbReference type="SUPFAM" id="SSF51182">
    <property type="entry name" value="RmlC-like cupins"/>
    <property type="match status" value="1"/>
</dbReference>
<organism evidence="6 7">
    <name type="scientific">Myroides pelagicus</name>
    <dbReference type="NCBI Taxonomy" id="270914"/>
    <lineage>
        <taxon>Bacteria</taxon>
        <taxon>Pseudomonadati</taxon>
        <taxon>Bacteroidota</taxon>
        <taxon>Flavobacteriia</taxon>
        <taxon>Flavobacteriales</taxon>
        <taxon>Flavobacteriaceae</taxon>
        <taxon>Myroides</taxon>
    </lineage>
</organism>
<dbReference type="CDD" id="cd02909">
    <property type="entry name" value="cupin_pirin_N"/>
    <property type="match status" value="1"/>
</dbReference>
<feature type="domain" description="Pirin N-terminal" evidence="4">
    <location>
        <begin position="24"/>
        <end position="125"/>
    </location>
</feature>
<dbReference type="Pfam" id="PF05726">
    <property type="entry name" value="Pirin_C"/>
    <property type="match status" value="1"/>
</dbReference>
<dbReference type="PANTHER" id="PTHR13903:SF8">
    <property type="entry name" value="PIRIN"/>
    <property type="match status" value="1"/>
</dbReference>
<feature type="binding site" evidence="2">
    <location>
        <position position="59"/>
    </location>
    <ligand>
        <name>Fe cation</name>
        <dbReference type="ChEBI" id="CHEBI:24875"/>
    </ligand>
</feature>
<gene>
    <name evidence="6" type="ORF">GJV77_11020</name>
</gene>
<sequence>MSVVDLVIEEREASIGNFMVGRLIPFRKKRTVGPFVFIDHMGPIRVADHANLDVDPHPHIGLSTLTYLFEGEMMHRDSIGSNIKIREGEVNWMTAGRGVVHSERMPEDIRIEQPEAILHGLQIWIALPKELQEMTPSFTHIGAEELPVWEGDGVSYKLIAGEALGKKSPVPVYSPLYFIEIKAQEKKRIALGQGLIGESALYILKGKVYADGFVYDEKHILIANDSRLCDFEIDKDTIVYIFGGKAFDEERYLLWNFVSDDIDRLEKAKSDWIKQNHEAFPLIPGDNQTYVPFPEGMKSLKNKK</sequence>
<accession>A0A7K1GNG6</accession>
<dbReference type="OrthoDB" id="321327at2"/>
<dbReference type="PIRSF" id="PIRSF006232">
    <property type="entry name" value="Pirin"/>
    <property type="match status" value="1"/>
</dbReference>
<keyword evidence="2" id="KW-0408">Iron</keyword>
<evidence type="ECO:0000313" key="6">
    <source>
        <dbReference type="EMBL" id="MTH30427.1"/>
    </source>
</evidence>
<feature type="binding site" evidence="2">
    <location>
        <position position="101"/>
    </location>
    <ligand>
        <name>Fe cation</name>
        <dbReference type="ChEBI" id="CHEBI:24875"/>
    </ligand>
</feature>
<feature type="binding site" evidence="2">
    <location>
        <position position="103"/>
    </location>
    <ligand>
        <name>Fe cation</name>
        <dbReference type="ChEBI" id="CHEBI:24875"/>
    </ligand>
</feature>
<dbReference type="InterPro" id="IPR003829">
    <property type="entry name" value="Pirin_N_dom"/>
</dbReference>
<dbReference type="Proteomes" id="UP000488936">
    <property type="component" value="Unassembled WGS sequence"/>
</dbReference>
<dbReference type="AlphaFoldDB" id="A0A7K1GNG6"/>
<proteinExistence type="inferred from homology"/>
<evidence type="ECO:0000256" key="1">
    <source>
        <dbReference type="ARBA" id="ARBA00008416"/>
    </source>
</evidence>
<dbReference type="RefSeq" id="WP_155036412.1">
    <property type="nucleotide sequence ID" value="NZ_JAYMMG010000011.1"/>
</dbReference>
<keyword evidence="2" id="KW-0479">Metal-binding</keyword>
<evidence type="ECO:0000256" key="2">
    <source>
        <dbReference type="PIRSR" id="PIRSR006232-1"/>
    </source>
</evidence>
<dbReference type="Pfam" id="PF02678">
    <property type="entry name" value="Pirin"/>
    <property type="match status" value="1"/>
</dbReference>
<evidence type="ECO:0000256" key="3">
    <source>
        <dbReference type="RuleBase" id="RU003457"/>
    </source>
</evidence>
<comment type="similarity">
    <text evidence="1 3">Belongs to the pirin family.</text>
</comment>